<evidence type="ECO:0000256" key="1">
    <source>
        <dbReference type="SAM" id="Phobius"/>
    </source>
</evidence>
<name>A0AAV6RUH4_SOLSE</name>
<keyword evidence="1" id="KW-0472">Membrane</keyword>
<accession>A0AAV6RUH4</accession>
<feature type="transmembrane region" description="Helical" evidence="1">
    <location>
        <begin position="85"/>
        <end position="102"/>
    </location>
</feature>
<protein>
    <submittedName>
        <fullName evidence="2">Uncharacterized protein</fullName>
    </submittedName>
</protein>
<evidence type="ECO:0000313" key="2">
    <source>
        <dbReference type="EMBL" id="KAG7507900.1"/>
    </source>
</evidence>
<gene>
    <name evidence="2" type="ORF">JOB18_048451</name>
</gene>
<keyword evidence="1" id="KW-1133">Transmembrane helix</keyword>
<sequence length="134" mass="15237">MQWCRVELSLYVRHDMNEKFEAVVARAAASDNFAAPTTYYSPFQHTVDENASAAAEKAFPRVSLAGVKDEAEGATLSVYATGKKHIHWFFLFFLFFFFPFLGRFTRKRGLAVNTDAQRMRRLRSSLDALCVSVV</sequence>
<dbReference type="AlphaFoldDB" id="A0AAV6RUH4"/>
<evidence type="ECO:0000313" key="3">
    <source>
        <dbReference type="Proteomes" id="UP000693946"/>
    </source>
</evidence>
<reference evidence="2 3" key="1">
    <citation type="journal article" date="2021" name="Sci. Rep.">
        <title>Chromosome anchoring in Senegalese sole (Solea senegalensis) reveals sex-associated markers and genome rearrangements in flatfish.</title>
        <authorList>
            <person name="Guerrero-Cozar I."/>
            <person name="Gomez-Garrido J."/>
            <person name="Berbel C."/>
            <person name="Martinez-Blanch J.F."/>
            <person name="Alioto T."/>
            <person name="Claros M.G."/>
            <person name="Gagnaire P.A."/>
            <person name="Manchado M."/>
        </authorList>
    </citation>
    <scope>NUCLEOTIDE SEQUENCE [LARGE SCALE GENOMIC DNA]</scope>
    <source>
        <strain evidence="2">Sse05_10M</strain>
    </source>
</reference>
<dbReference type="Proteomes" id="UP000693946">
    <property type="component" value="Linkage Group LG18"/>
</dbReference>
<proteinExistence type="predicted"/>
<keyword evidence="1" id="KW-0812">Transmembrane</keyword>
<dbReference type="EMBL" id="JAGKHQ010000010">
    <property type="protein sequence ID" value="KAG7507900.1"/>
    <property type="molecule type" value="Genomic_DNA"/>
</dbReference>
<organism evidence="2 3">
    <name type="scientific">Solea senegalensis</name>
    <name type="common">Senegalese sole</name>
    <dbReference type="NCBI Taxonomy" id="28829"/>
    <lineage>
        <taxon>Eukaryota</taxon>
        <taxon>Metazoa</taxon>
        <taxon>Chordata</taxon>
        <taxon>Craniata</taxon>
        <taxon>Vertebrata</taxon>
        <taxon>Euteleostomi</taxon>
        <taxon>Actinopterygii</taxon>
        <taxon>Neopterygii</taxon>
        <taxon>Teleostei</taxon>
        <taxon>Neoteleostei</taxon>
        <taxon>Acanthomorphata</taxon>
        <taxon>Carangaria</taxon>
        <taxon>Pleuronectiformes</taxon>
        <taxon>Pleuronectoidei</taxon>
        <taxon>Soleidae</taxon>
        <taxon>Solea</taxon>
    </lineage>
</organism>
<comment type="caution">
    <text evidence="2">The sequence shown here is derived from an EMBL/GenBank/DDBJ whole genome shotgun (WGS) entry which is preliminary data.</text>
</comment>
<keyword evidence="3" id="KW-1185">Reference proteome</keyword>